<feature type="compositionally biased region" description="Basic and acidic residues" evidence="1">
    <location>
        <begin position="25"/>
        <end position="35"/>
    </location>
</feature>
<evidence type="ECO:0000313" key="3">
    <source>
        <dbReference type="EMBL" id="RYN45586.1"/>
    </source>
</evidence>
<name>A0A4Q4M874_9PLEO</name>
<dbReference type="Pfam" id="PF06985">
    <property type="entry name" value="HET"/>
    <property type="match status" value="1"/>
</dbReference>
<dbReference type="PANTHER" id="PTHR33112:SF1">
    <property type="entry name" value="HETEROKARYON INCOMPATIBILITY DOMAIN-CONTAINING PROTEIN"/>
    <property type="match status" value="1"/>
</dbReference>
<protein>
    <recommendedName>
        <fullName evidence="2">Heterokaryon incompatibility domain-containing protein</fullName>
    </recommendedName>
</protein>
<feature type="region of interest" description="Disordered" evidence="1">
    <location>
        <begin position="1"/>
        <end position="78"/>
    </location>
</feature>
<evidence type="ECO:0000313" key="4">
    <source>
        <dbReference type="Proteomes" id="UP000292402"/>
    </source>
</evidence>
<organism evidence="3 4">
    <name type="scientific">Alternaria tenuissima</name>
    <dbReference type="NCBI Taxonomy" id="119927"/>
    <lineage>
        <taxon>Eukaryota</taxon>
        <taxon>Fungi</taxon>
        <taxon>Dikarya</taxon>
        <taxon>Ascomycota</taxon>
        <taxon>Pezizomycotina</taxon>
        <taxon>Dothideomycetes</taxon>
        <taxon>Pleosporomycetidae</taxon>
        <taxon>Pleosporales</taxon>
        <taxon>Pleosporineae</taxon>
        <taxon>Pleosporaceae</taxon>
        <taxon>Alternaria</taxon>
        <taxon>Alternaria sect. Alternaria</taxon>
        <taxon>Alternaria alternata complex</taxon>
    </lineage>
</organism>
<dbReference type="EMBL" id="PDXA01000033">
    <property type="protein sequence ID" value="RYN45586.1"/>
    <property type="molecule type" value="Genomic_DNA"/>
</dbReference>
<comment type="caution">
    <text evidence="3">The sequence shown here is derived from an EMBL/GenBank/DDBJ whole genome shotgun (WGS) entry which is preliminary data.</text>
</comment>
<proteinExistence type="predicted"/>
<feature type="domain" description="Heterokaryon incompatibility" evidence="2">
    <location>
        <begin position="290"/>
        <end position="430"/>
    </location>
</feature>
<gene>
    <name evidence="3" type="ORF">AA0114_g8872</name>
</gene>
<evidence type="ECO:0000256" key="1">
    <source>
        <dbReference type="SAM" id="MobiDB-lite"/>
    </source>
</evidence>
<dbReference type="AlphaFoldDB" id="A0A4Q4M874"/>
<dbReference type="PANTHER" id="PTHR33112">
    <property type="entry name" value="DOMAIN PROTEIN, PUTATIVE-RELATED"/>
    <property type="match status" value="1"/>
</dbReference>
<dbReference type="InterPro" id="IPR010730">
    <property type="entry name" value="HET"/>
</dbReference>
<dbReference type="Proteomes" id="UP000292402">
    <property type="component" value="Unassembled WGS sequence"/>
</dbReference>
<accession>A0A4Q4M874</accession>
<reference evidence="4" key="1">
    <citation type="journal article" date="2019" name="bioRxiv">
        <title>Genomics, evolutionary history and diagnostics of the Alternaria alternata species group including apple and Asian pear pathotypes.</title>
        <authorList>
            <person name="Armitage A.D."/>
            <person name="Cockerton H.M."/>
            <person name="Sreenivasaprasad S."/>
            <person name="Woodhall J.W."/>
            <person name="Lane C.R."/>
            <person name="Harrison R.J."/>
            <person name="Clarkson J.P."/>
        </authorList>
    </citation>
    <scope>NUCLEOTIDE SEQUENCE [LARGE SCALE GENOMIC DNA]</scope>
    <source>
        <strain evidence="4">FERA 1082</strain>
    </source>
</reference>
<sequence>MFDLNSVPFTDQDRNDNHCVSPEVQHMKGSEGEHGIKRKLHSLVQDSDTTNEQDDDGKRDPKRTFDPRDTPTLVQERSTSFQSNDICDECRRLSLHVLIKEVQDADIYFAQKRYAAPWERVEDGTCLRAGVGFRYRRQQSTCPLCRALVASRITPEKTPGADGVEIQDDGDEIQVKLYNTRIFMSKGAECHAVRLILVPHGSSSVHWKVLHNHTSDHGSLALFDNSTKPKLFRPQLISPKFDPDLVGSWLTYCTRYHRRLCRSELVPVRGVQVIDCTTLQIEKYNTSTPYVSLSYVWGKSNDACGPVETVGGRKTLPQLLPTVIKDSIEVTKALGFQYLWIDKFCIDQDAADLKHDQIQQMDAIYANSQVTIIGAAGQDESYGLPGVGDRHRSHQFVAKLNGATAIWSPSDPHRAISKSHWSTRGWTFQEALLSRRRLVFTEEQMYFQCNTMNCFESNYCALDELHVKDRSKTLESVRTGTFGQHRHQTHGKLIRDKESMNQTFGRYLSNVENYTSRNLRFDEDSLNAFQGIIKQFSQERHAFNHVCGLAYLSNCIKCKPGCSKKLNFFAHALSWMHREGTKARRRNLFPSWTWAGWEGHVRYEFDGGTDADFRNQLHNLRFRTSAGESLALHDVSENRNHAILEVTGTAISLAPDAYRGPKPDARRGPGKVGPWRILKHGARLSWSNSDQTDAELAEMFKDSLRWQFLFIGGTVLRSFVMVLESCENGRTWRRAGMFEAHAHHNSIHRQEGTRISTFEIV</sequence>
<feature type="compositionally biased region" description="Basic and acidic residues" evidence="1">
    <location>
        <begin position="56"/>
        <end position="69"/>
    </location>
</feature>
<evidence type="ECO:0000259" key="2">
    <source>
        <dbReference type="Pfam" id="PF06985"/>
    </source>
</evidence>